<accession>A0A6A5YLP4</accession>
<keyword evidence="1" id="KW-0479">Metal-binding</keyword>
<evidence type="ECO:0000259" key="2">
    <source>
        <dbReference type="PROSITE" id="PS50089"/>
    </source>
</evidence>
<keyword evidence="1" id="KW-0862">Zinc</keyword>
<organism evidence="3 4">
    <name type="scientific">Lophiotrema nucula</name>
    <dbReference type="NCBI Taxonomy" id="690887"/>
    <lineage>
        <taxon>Eukaryota</taxon>
        <taxon>Fungi</taxon>
        <taxon>Dikarya</taxon>
        <taxon>Ascomycota</taxon>
        <taxon>Pezizomycotina</taxon>
        <taxon>Dothideomycetes</taxon>
        <taxon>Pleosporomycetidae</taxon>
        <taxon>Pleosporales</taxon>
        <taxon>Lophiotremataceae</taxon>
        <taxon>Lophiotrema</taxon>
    </lineage>
</organism>
<sequence>MSGPNNHVLPSLEMFLTESVDIVKAPGPSTLGTSTAHCNACNDSLFPTLAEGQRHSPVVRILGCEHAFHLECLLATYTIAAWQARCCPACYQQHDSDTIAELFQLPTTESVLRLQMLASVGVVGLEEILEPIVSANRSMEEVDFILTAIDMEIWAKIQQGHRDGLEAATRRYLLEDALREMRDYEMLTGEVHPKVQELSDSFRDFKGGETQHLENVGDLSQLMGEMNVESMDNYDMLR</sequence>
<evidence type="ECO:0000313" key="3">
    <source>
        <dbReference type="EMBL" id="KAF2107088.1"/>
    </source>
</evidence>
<dbReference type="InterPro" id="IPR013083">
    <property type="entry name" value="Znf_RING/FYVE/PHD"/>
</dbReference>
<dbReference type="Gene3D" id="3.30.40.10">
    <property type="entry name" value="Zinc/RING finger domain, C3HC4 (zinc finger)"/>
    <property type="match status" value="1"/>
</dbReference>
<keyword evidence="1" id="KW-0863">Zinc-finger</keyword>
<dbReference type="Proteomes" id="UP000799770">
    <property type="component" value="Unassembled WGS sequence"/>
</dbReference>
<protein>
    <recommendedName>
        <fullName evidence="2">RING-type domain-containing protein</fullName>
    </recommendedName>
</protein>
<dbReference type="SMART" id="SM00184">
    <property type="entry name" value="RING"/>
    <property type="match status" value="1"/>
</dbReference>
<dbReference type="PROSITE" id="PS50089">
    <property type="entry name" value="ZF_RING_2"/>
    <property type="match status" value="1"/>
</dbReference>
<reference evidence="3" key="1">
    <citation type="journal article" date="2020" name="Stud. Mycol.">
        <title>101 Dothideomycetes genomes: a test case for predicting lifestyles and emergence of pathogens.</title>
        <authorList>
            <person name="Haridas S."/>
            <person name="Albert R."/>
            <person name="Binder M."/>
            <person name="Bloem J."/>
            <person name="Labutti K."/>
            <person name="Salamov A."/>
            <person name="Andreopoulos B."/>
            <person name="Baker S."/>
            <person name="Barry K."/>
            <person name="Bills G."/>
            <person name="Bluhm B."/>
            <person name="Cannon C."/>
            <person name="Castanera R."/>
            <person name="Culley D."/>
            <person name="Daum C."/>
            <person name="Ezra D."/>
            <person name="Gonzalez J."/>
            <person name="Henrissat B."/>
            <person name="Kuo A."/>
            <person name="Liang C."/>
            <person name="Lipzen A."/>
            <person name="Lutzoni F."/>
            <person name="Magnuson J."/>
            <person name="Mondo S."/>
            <person name="Nolan M."/>
            <person name="Ohm R."/>
            <person name="Pangilinan J."/>
            <person name="Park H.-J."/>
            <person name="Ramirez L."/>
            <person name="Alfaro M."/>
            <person name="Sun H."/>
            <person name="Tritt A."/>
            <person name="Yoshinaga Y."/>
            <person name="Zwiers L.-H."/>
            <person name="Turgeon B."/>
            <person name="Goodwin S."/>
            <person name="Spatafora J."/>
            <person name="Crous P."/>
            <person name="Grigoriev I."/>
        </authorList>
    </citation>
    <scope>NUCLEOTIDE SEQUENCE</scope>
    <source>
        <strain evidence="3">CBS 627.86</strain>
    </source>
</reference>
<dbReference type="EMBL" id="ML977357">
    <property type="protein sequence ID" value="KAF2107088.1"/>
    <property type="molecule type" value="Genomic_DNA"/>
</dbReference>
<keyword evidence="4" id="KW-1185">Reference proteome</keyword>
<name>A0A6A5YLP4_9PLEO</name>
<gene>
    <name evidence="3" type="ORF">BDV96DRAFT_606884</name>
</gene>
<dbReference type="SUPFAM" id="SSF57850">
    <property type="entry name" value="RING/U-box"/>
    <property type="match status" value="1"/>
</dbReference>
<feature type="domain" description="RING-type" evidence="2">
    <location>
        <begin position="38"/>
        <end position="90"/>
    </location>
</feature>
<evidence type="ECO:0000256" key="1">
    <source>
        <dbReference type="PROSITE-ProRule" id="PRU00175"/>
    </source>
</evidence>
<dbReference type="InterPro" id="IPR001841">
    <property type="entry name" value="Znf_RING"/>
</dbReference>
<dbReference type="AlphaFoldDB" id="A0A6A5YLP4"/>
<proteinExistence type="predicted"/>
<dbReference type="GO" id="GO:0008270">
    <property type="term" value="F:zinc ion binding"/>
    <property type="evidence" value="ECO:0007669"/>
    <property type="project" value="UniProtKB-KW"/>
</dbReference>
<evidence type="ECO:0000313" key="4">
    <source>
        <dbReference type="Proteomes" id="UP000799770"/>
    </source>
</evidence>